<evidence type="ECO:0000259" key="4">
    <source>
        <dbReference type="PROSITE" id="PS51898"/>
    </source>
</evidence>
<keyword evidence="3" id="KW-0233">DNA recombination</keyword>
<comment type="similarity">
    <text evidence="1">Belongs to the 'phage' integrase family.</text>
</comment>
<dbReference type="Pfam" id="PF00589">
    <property type="entry name" value="Phage_integrase"/>
    <property type="match status" value="1"/>
</dbReference>
<keyword evidence="2" id="KW-0238">DNA-binding</keyword>
<dbReference type="InterPro" id="IPR050090">
    <property type="entry name" value="Tyrosine_recombinase_XerCD"/>
</dbReference>
<dbReference type="InterPro" id="IPR010998">
    <property type="entry name" value="Integrase_recombinase_N"/>
</dbReference>
<proteinExistence type="inferred from homology"/>
<gene>
    <name evidence="5" type="ORF">ACFSQ0_07225</name>
</gene>
<keyword evidence="6" id="KW-1185">Reference proteome</keyword>
<dbReference type="SUPFAM" id="SSF56349">
    <property type="entry name" value="DNA breaking-rejoining enzymes"/>
    <property type="match status" value="1"/>
</dbReference>
<evidence type="ECO:0000256" key="1">
    <source>
        <dbReference type="ARBA" id="ARBA00008857"/>
    </source>
</evidence>
<sequence>MKKTYKLQSEPINEPIRIEIVLAKVKYSTPKLYAPKVLKNGKKVHAIVPGKRWYVYFYWLNPETNRKDIKIMIYKGLNRLDSLQERKSAASALIDAVKLALYQNWVPKQVRGLEYKNEKTYSVGEALDYAFKLKVNSISEATAQDYSTRKEFFKSYLIQNGQQYIDIRQYGLNDFYRFLDWLQLEYKKPNGTTLSNTSIDNYKRSISALFTVLQHKRIIDHNFINDIPKLKSKPVKNKPFTKKEFTKVLKQIKKDDPYLINVIGLMVFALLRPREIIRLKVGDINTENWILGVERKNQSIGYSRVIEKLKPLLKEMNLDQEPKDHHLITKFDKPAVWETNKLSSKVNYFSRRFRKILKKLKFDPTYNLYSVRHTAILDLYSSLLNRGFNEQEIIFKLMPITGHKSQAGLKNYLRDIQAFIPADHSEIYTLEL</sequence>
<dbReference type="Gene3D" id="1.10.443.10">
    <property type="entry name" value="Intergrase catalytic core"/>
    <property type="match status" value="1"/>
</dbReference>
<organism evidence="5 6">
    <name type="scientific">Mesonia sediminis</name>
    <dbReference type="NCBI Taxonomy" id="1703946"/>
    <lineage>
        <taxon>Bacteria</taxon>
        <taxon>Pseudomonadati</taxon>
        <taxon>Bacteroidota</taxon>
        <taxon>Flavobacteriia</taxon>
        <taxon>Flavobacteriales</taxon>
        <taxon>Flavobacteriaceae</taxon>
        <taxon>Mesonia</taxon>
    </lineage>
</organism>
<protein>
    <submittedName>
        <fullName evidence="5">Tyrosine-type recombinase/integrase</fullName>
    </submittedName>
</protein>
<dbReference type="InterPro" id="IPR002104">
    <property type="entry name" value="Integrase_catalytic"/>
</dbReference>
<name>A0ABW5SDQ7_9FLAO</name>
<dbReference type="PROSITE" id="PS51898">
    <property type="entry name" value="TYR_RECOMBINASE"/>
    <property type="match status" value="1"/>
</dbReference>
<evidence type="ECO:0000313" key="5">
    <source>
        <dbReference type="EMBL" id="MFD2697780.1"/>
    </source>
</evidence>
<dbReference type="RefSeq" id="WP_379046280.1">
    <property type="nucleotide sequence ID" value="NZ_JBHULZ010000033.1"/>
</dbReference>
<dbReference type="Gene3D" id="1.10.150.130">
    <property type="match status" value="1"/>
</dbReference>
<dbReference type="InterPro" id="IPR011010">
    <property type="entry name" value="DNA_brk_join_enz"/>
</dbReference>
<dbReference type="PANTHER" id="PTHR30349:SF64">
    <property type="entry name" value="PROPHAGE INTEGRASE INTD-RELATED"/>
    <property type="match status" value="1"/>
</dbReference>
<dbReference type="EMBL" id="JBHULZ010000033">
    <property type="protein sequence ID" value="MFD2697780.1"/>
    <property type="molecule type" value="Genomic_DNA"/>
</dbReference>
<evidence type="ECO:0000256" key="2">
    <source>
        <dbReference type="ARBA" id="ARBA00023125"/>
    </source>
</evidence>
<evidence type="ECO:0000313" key="6">
    <source>
        <dbReference type="Proteomes" id="UP001597357"/>
    </source>
</evidence>
<comment type="caution">
    <text evidence="5">The sequence shown here is derived from an EMBL/GenBank/DDBJ whole genome shotgun (WGS) entry which is preliminary data.</text>
</comment>
<dbReference type="InterPro" id="IPR013762">
    <property type="entry name" value="Integrase-like_cat_sf"/>
</dbReference>
<evidence type="ECO:0000256" key="3">
    <source>
        <dbReference type="ARBA" id="ARBA00023172"/>
    </source>
</evidence>
<dbReference type="PANTHER" id="PTHR30349">
    <property type="entry name" value="PHAGE INTEGRASE-RELATED"/>
    <property type="match status" value="1"/>
</dbReference>
<accession>A0ABW5SDQ7</accession>
<feature type="domain" description="Tyr recombinase" evidence="4">
    <location>
        <begin position="235"/>
        <end position="432"/>
    </location>
</feature>
<reference evidence="6" key="1">
    <citation type="journal article" date="2019" name="Int. J. Syst. Evol. Microbiol.">
        <title>The Global Catalogue of Microorganisms (GCM) 10K type strain sequencing project: providing services to taxonomists for standard genome sequencing and annotation.</title>
        <authorList>
            <consortium name="The Broad Institute Genomics Platform"/>
            <consortium name="The Broad Institute Genome Sequencing Center for Infectious Disease"/>
            <person name="Wu L."/>
            <person name="Ma J."/>
        </authorList>
    </citation>
    <scope>NUCLEOTIDE SEQUENCE [LARGE SCALE GENOMIC DNA]</scope>
    <source>
        <strain evidence="6">KCTC 42255</strain>
    </source>
</reference>
<dbReference type="Proteomes" id="UP001597357">
    <property type="component" value="Unassembled WGS sequence"/>
</dbReference>